<dbReference type="GO" id="GO:0008360">
    <property type="term" value="P:regulation of cell shape"/>
    <property type="evidence" value="ECO:0007669"/>
    <property type="project" value="UniProtKB-KW"/>
</dbReference>
<feature type="active site" evidence="2">
    <location>
        <position position="21"/>
    </location>
</feature>
<dbReference type="GO" id="GO:0008834">
    <property type="term" value="F:ditrans,polycis-undecaprenyl-diphosphate synthase [(2E,6E)-farnesyl-diphosphate specific] activity"/>
    <property type="evidence" value="ECO:0007669"/>
    <property type="project" value="UniProtKB-UniRule"/>
</dbReference>
<comment type="function">
    <text evidence="2">Catalyzes the sequential condensation of isopentenyl diphosphate (IPP) with (2E,6E)-farnesyl diphosphate (E,E-FPP) to yield (2Z,6Z,10Z,14Z,18Z,22Z,26Z,30Z,34E,38E)-undecaprenyl diphosphate (di-trans,octa-cis-UPP). UPP is the precursor of glycosyl carrier lipid in the biosynthesis of bacterial cell wall polysaccharide components such as peptidoglycan and lipopolysaccharide.</text>
</comment>
<protein>
    <recommendedName>
        <fullName evidence="2">Ditrans,polycis-undecaprenyl-diphosphate synthase ((2E,6E)-farnesyl-diphosphate specific)</fullName>
        <ecNumber evidence="2">2.5.1.31</ecNumber>
    </recommendedName>
    <alternativeName>
        <fullName evidence="2">Ditrans,polycis-undecaprenylcistransferase</fullName>
    </alternativeName>
    <alternativeName>
        <fullName evidence="2">Undecaprenyl diphosphate synthase</fullName>
        <shortName evidence="2">UDS</shortName>
    </alternativeName>
    <alternativeName>
        <fullName evidence="2">Undecaprenyl pyrophosphate synthase</fullName>
        <shortName evidence="2">UPP synthase</shortName>
    </alternativeName>
</protein>
<organism evidence="3 4">
    <name type="scientific">SAR86 cluster bacterium</name>
    <dbReference type="NCBI Taxonomy" id="2030880"/>
    <lineage>
        <taxon>Bacteria</taxon>
        <taxon>Pseudomonadati</taxon>
        <taxon>Pseudomonadota</taxon>
        <taxon>Gammaproteobacteria</taxon>
        <taxon>SAR86 cluster</taxon>
    </lineage>
</organism>
<keyword evidence="2" id="KW-0479">Metal-binding</keyword>
<dbReference type="GO" id="GO:0071555">
    <property type="term" value="P:cell wall organization"/>
    <property type="evidence" value="ECO:0007669"/>
    <property type="project" value="UniProtKB-KW"/>
</dbReference>
<feature type="binding site" evidence="2">
    <location>
        <position position="21"/>
    </location>
    <ligand>
        <name>Mg(2+)</name>
        <dbReference type="ChEBI" id="CHEBI:18420"/>
    </ligand>
</feature>
<dbReference type="HAMAP" id="MF_01139">
    <property type="entry name" value="ISPT"/>
    <property type="match status" value="1"/>
</dbReference>
<dbReference type="Proteomes" id="UP000318359">
    <property type="component" value="Unassembled WGS sequence"/>
</dbReference>
<feature type="active site" description="Proton acceptor" evidence="2">
    <location>
        <position position="69"/>
    </location>
</feature>
<reference evidence="3 4" key="1">
    <citation type="submission" date="2019-02" db="EMBL/GenBank/DDBJ databases">
        <title>Prokaryotic population dynamics and viral predation in marine succession experiment using metagenomics: the confinement effect.</title>
        <authorList>
            <person name="Haro-Moreno J.M."/>
            <person name="Rodriguez-Valera F."/>
            <person name="Lopez-Perez M."/>
        </authorList>
    </citation>
    <scope>NUCLEOTIDE SEQUENCE [LARGE SCALE GENOMIC DNA]</scope>
    <source>
        <strain evidence="3">MED-G167</strain>
    </source>
</reference>
<keyword evidence="2" id="KW-0573">Peptidoglycan synthesis</keyword>
<sequence>MATESKTSSKNNPKNIAIIMDGNGRWAKSNSFNISKGHQRGVSVVKEIVEESVAQNISSLTLYAFSSENWSRPKSEVEAIKKLVVDAINEQVSDLKKQKVKLKFFGRIEDFGKRIVKKVHNAERETDCIDPSLRLNIALGYGGRQDAVDSTKEISLKVLSGDLKIENIDENLLNQFSCVPVNEIDLLIRSGGDRRISNFLLYQIAYSEIIFVDKFWPDFTKDDYIECINNFMKVSRRFGKRI</sequence>
<accession>A0A520MB35</accession>
<feature type="binding site" evidence="2">
    <location>
        <begin position="195"/>
        <end position="197"/>
    </location>
    <ligand>
        <name>substrate</name>
    </ligand>
</feature>
<evidence type="ECO:0000313" key="4">
    <source>
        <dbReference type="Proteomes" id="UP000318359"/>
    </source>
</evidence>
<proteinExistence type="inferred from homology"/>
<feature type="binding site" evidence="2">
    <location>
        <position position="72"/>
    </location>
    <ligand>
        <name>substrate</name>
    </ligand>
</feature>
<evidence type="ECO:0000256" key="1">
    <source>
        <dbReference type="ARBA" id="ARBA00022679"/>
    </source>
</evidence>
<gene>
    <name evidence="2 3" type="primary">uppS</name>
    <name evidence="3" type="ORF">EVB00_01130</name>
</gene>
<comment type="similarity">
    <text evidence="2">Belongs to the UPP synthase family.</text>
</comment>
<dbReference type="PANTHER" id="PTHR10291:SF0">
    <property type="entry name" value="DEHYDRODOLICHYL DIPHOSPHATE SYNTHASE 2"/>
    <property type="match status" value="1"/>
</dbReference>
<feature type="binding site" evidence="2">
    <location>
        <position position="208"/>
    </location>
    <ligand>
        <name>Mg(2+)</name>
        <dbReference type="ChEBI" id="CHEBI:18420"/>
    </ligand>
</feature>
<name>A0A520MB35_9GAMM</name>
<feature type="binding site" evidence="2">
    <location>
        <position position="189"/>
    </location>
    <ligand>
        <name>substrate</name>
    </ligand>
</feature>
<keyword evidence="2" id="KW-0961">Cell wall biogenesis/degradation</keyword>
<dbReference type="NCBIfam" id="TIGR00055">
    <property type="entry name" value="uppS"/>
    <property type="match status" value="1"/>
</dbReference>
<feature type="binding site" evidence="2">
    <location>
        <position position="38"/>
    </location>
    <ligand>
        <name>substrate</name>
    </ligand>
</feature>
<feature type="binding site" evidence="2">
    <location>
        <begin position="66"/>
        <end position="68"/>
    </location>
    <ligand>
        <name>substrate</name>
    </ligand>
</feature>
<evidence type="ECO:0000313" key="3">
    <source>
        <dbReference type="EMBL" id="RZO18359.1"/>
    </source>
</evidence>
<dbReference type="AlphaFoldDB" id="A0A520MB35"/>
<dbReference type="Gene3D" id="3.40.1180.10">
    <property type="entry name" value="Decaprenyl diphosphate synthase-like"/>
    <property type="match status" value="1"/>
</dbReference>
<dbReference type="Pfam" id="PF01255">
    <property type="entry name" value="Prenyltransf"/>
    <property type="match status" value="1"/>
</dbReference>
<keyword evidence="2" id="KW-0133">Cell shape</keyword>
<comment type="caution">
    <text evidence="2">Lacks conserved residue(s) required for the propagation of feature annotation.</text>
</comment>
<comment type="cofactor">
    <cofactor evidence="2">
        <name>Mg(2+)</name>
        <dbReference type="ChEBI" id="CHEBI:18420"/>
    </cofactor>
    <text evidence="2">Binds 2 magnesium ions per subunit.</text>
</comment>
<dbReference type="InterPro" id="IPR018520">
    <property type="entry name" value="UPP_synth-like_CS"/>
</dbReference>
<evidence type="ECO:0000256" key="2">
    <source>
        <dbReference type="HAMAP-Rule" id="MF_01139"/>
    </source>
</evidence>
<keyword evidence="1 2" id="KW-0808">Transferase</keyword>
<dbReference type="GO" id="GO:0000287">
    <property type="term" value="F:magnesium ion binding"/>
    <property type="evidence" value="ECO:0007669"/>
    <property type="project" value="UniProtKB-UniRule"/>
</dbReference>
<keyword evidence="2" id="KW-0460">Magnesium</keyword>
<dbReference type="CDD" id="cd00475">
    <property type="entry name" value="Cis_IPPS"/>
    <property type="match status" value="1"/>
</dbReference>
<dbReference type="InterPro" id="IPR036424">
    <property type="entry name" value="UPP_synth-like_sf"/>
</dbReference>
<dbReference type="GO" id="GO:0016094">
    <property type="term" value="P:polyprenol biosynthetic process"/>
    <property type="evidence" value="ECO:0007669"/>
    <property type="project" value="TreeGrafter"/>
</dbReference>
<feature type="binding site" evidence="2">
    <location>
        <position position="70"/>
    </location>
    <ligand>
        <name>substrate</name>
    </ligand>
</feature>
<dbReference type="InterPro" id="IPR001441">
    <property type="entry name" value="UPP_synth-like"/>
</dbReference>
<feature type="binding site" evidence="2">
    <location>
        <begin position="22"/>
        <end position="25"/>
    </location>
    <ligand>
        <name>substrate</name>
    </ligand>
</feature>
<dbReference type="EC" id="2.5.1.31" evidence="2"/>
<dbReference type="GO" id="GO:0009252">
    <property type="term" value="P:peptidoglycan biosynthetic process"/>
    <property type="evidence" value="ECO:0007669"/>
    <property type="project" value="UniProtKB-UniRule"/>
</dbReference>
<dbReference type="EMBL" id="SHBM01000009">
    <property type="protein sequence ID" value="RZO18359.1"/>
    <property type="molecule type" value="Genomic_DNA"/>
</dbReference>
<dbReference type="PANTHER" id="PTHR10291">
    <property type="entry name" value="DEHYDRODOLICHYL DIPHOSPHATE SYNTHASE FAMILY MEMBER"/>
    <property type="match status" value="1"/>
</dbReference>
<dbReference type="PROSITE" id="PS01066">
    <property type="entry name" value="UPP_SYNTHASE"/>
    <property type="match status" value="1"/>
</dbReference>
<comment type="caution">
    <text evidence="3">The sequence shown here is derived from an EMBL/GenBank/DDBJ whole genome shotgun (WGS) entry which is preliminary data.</text>
</comment>
<comment type="catalytic activity">
    <reaction evidence="2">
        <text>8 isopentenyl diphosphate + (2E,6E)-farnesyl diphosphate = di-trans,octa-cis-undecaprenyl diphosphate + 8 diphosphate</text>
        <dbReference type="Rhea" id="RHEA:27551"/>
        <dbReference type="ChEBI" id="CHEBI:33019"/>
        <dbReference type="ChEBI" id="CHEBI:58405"/>
        <dbReference type="ChEBI" id="CHEBI:128769"/>
        <dbReference type="ChEBI" id="CHEBI:175763"/>
        <dbReference type="EC" id="2.5.1.31"/>
    </reaction>
</comment>
<feature type="binding site" evidence="2">
    <location>
        <position position="26"/>
    </location>
    <ligand>
        <name>substrate</name>
    </ligand>
</feature>
<comment type="subunit">
    <text evidence="2">Homodimer.</text>
</comment>
<dbReference type="SUPFAM" id="SSF64005">
    <property type="entry name" value="Undecaprenyl diphosphate synthase"/>
    <property type="match status" value="1"/>
</dbReference>